<gene>
    <name evidence="2" type="ORF">C449_09174</name>
</gene>
<reference evidence="2 3" key="1">
    <citation type="journal article" date="2014" name="PLoS Genet.">
        <title>Phylogenetically driven sequencing of extremely halophilic archaea reveals strategies for static and dynamic osmo-response.</title>
        <authorList>
            <person name="Becker E.A."/>
            <person name="Seitzer P.M."/>
            <person name="Tritt A."/>
            <person name="Larsen D."/>
            <person name="Krusor M."/>
            <person name="Yao A.I."/>
            <person name="Wu D."/>
            <person name="Madern D."/>
            <person name="Eisen J.A."/>
            <person name="Darling A.E."/>
            <person name="Facciotti M.T."/>
        </authorList>
    </citation>
    <scope>NUCLEOTIDE SEQUENCE [LARGE SCALE GENOMIC DNA]</scope>
    <source>
        <strain evidence="2 3">DSM 5350</strain>
    </source>
</reference>
<dbReference type="PANTHER" id="PTHR43685:SF2">
    <property type="entry name" value="GLYCOSYLTRANSFERASE 2-LIKE DOMAIN-CONTAINING PROTEIN"/>
    <property type="match status" value="1"/>
</dbReference>
<organism evidence="2 3">
    <name type="scientific">Halococcus saccharolyticus DSM 5350</name>
    <dbReference type="NCBI Taxonomy" id="1227455"/>
    <lineage>
        <taxon>Archaea</taxon>
        <taxon>Methanobacteriati</taxon>
        <taxon>Methanobacteriota</taxon>
        <taxon>Stenosarchaea group</taxon>
        <taxon>Halobacteria</taxon>
        <taxon>Halobacteriales</taxon>
        <taxon>Halococcaceae</taxon>
        <taxon>Halococcus</taxon>
    </lineage>
</organism>
<dbReference type="GO" id="GO:0016740">
    <property type="term" value="F:transferase activity"/>
    <property type="evidence" value="ECO:0007669"/>
    <property type="project" value="UniProtKB-KW"/>
</dbReference>
<evidence type="ECO:0000313" key="2">
    <source>
        <dbReference type="EMBL" id="EMA44818.1"/>
    </source>
</evidence>
<accession>M0MHJ7</accession>
<dbReference type="InterPro" id="IPR029044">
    <property type="entry name" value="Nucleotide-diphossugar_trans"/>
</dbReference>
<dbReference type="InterPro" id="IPR001173">
    <property type="entry name" value="Glyco_trans_2-like"/>
</dbReference>
<dbReference type="AlphaFoldDB" id="M0MHJ7"/>
<comment type="caution">
    <text evidence="2">The sequence shown here is derived from an EMBL/GenBank/DDBJ whole genome shotgun (WGS) entry which is preliminary data.</text>
</comment>
<evidence type="ECO:0000313" key="3">
    <source>
        <dbReference type="Proteomes" id="UP000011669"/>
    </source>
</evidence>
<dbReference type="InParanoid" id="M0MHJ7"/>
<sequence length="271" mass="30792">MAQTYSDFELIVIDSGTDNADEIVASFDDPRIRYLRQKPQGLGAARNLGIDVARAELIAFQDDDDEWQPTKLTKQVDAIRNAPESVGVVYSTVQKIQNGQQWWVPNENTTQTSGSLVPALWRHNFVSPQTVLIKKRCVETVGGFDESLPALEDWEMWLRVAQTFEFEHVDEALATAHISEDSMSVDYESLAVARDAIVRKHRHTFDEESVARHLFWSGHGFMKTNNVDQGRRNLREALSAEFRPLYLASFAASICGHRLYNRLYSMRKSVG</sequence>
<dbReference type="Gene3D" id="3.90.550.10">
    <property type="entry name" value="Spore Coat Polysaccharide Biosynthesis Protein SpsA, Chain A"/>
    <property type="match status" value="1"/>
</dbReference>
<dbReference type="STRING" id="1227455.C449_09174"/>
<proteinExistence type="predicted"/>
<dbReference type="PANTHER" id="PTHR43685">
    <property type="entry name" value="GLYCOSYLTRANSFERASE"/>
    <property type="match status" value="1"/>
</dbReference>
<dbReference type="SUPFAM" id="SSF53448">
    <property type="entry name" value="Nucleotide-diphospho-sugar transferases"/>
    <property type="match status" value="1"/>
</dbReference>
<dbReference type="InterPro" id="IPR050834">
    <property type="entry name" value="Glycosyltransf_2"/>
</dbReference>
<keyword evidence="2" id="KW-0808">Transferase</keyword>
<dbReference type="EMBL" id="AOMD01000021">
    <property type="protein sequence ID" value="EMA44818.1"/>
    <property type="molecule type" value="Genomic_DNA"/>
</dbReference>
<feature type="domain" description="Glycosyltransferase 2-like" evidence="1">
    <location>
        <begin position="2"/>
        <end position="107"/>
    </location>
</feature>
<evidence type="ECO:0000259" key="1">
    <source>
        <dbReference type="Pfam" id="PF00535"/>
    </source>
</evidence>
<dbReference type="Pfam" id="PF00535">
    <property type="entry name" value="Glycos_transf_2"/>
    <property type="match status" value="1"/>
</dbReference>
<dbReference type="Proteomes" id="UP000011669">
    <property type="component" value="Unassembled WGS sequence"/>
</dbReference>
<name>M0MHJ7_9EURY</name>
<protein>
    <submittedName>
        <fullName evidence="2">Glycosyl transferase family protein</fullName>
    </submittedName>
</protein>
<keyword evidence="3" id="KW-1185">Reference proteome</keyword>